<gene>
    <name evidence="5" type="ORF">GSTUAT00002846001</name>
</gene>
<dbReference type="PANTHER" id="PTHR12901:SF10">
    <property type="entry name" value="COENZYME Q-BINDING PROTEIN COQ10, MITOCHONDRIAL"/>
    <property type="match status" value="1"/>
</dbReference>
<dbReference type="AlphaFoldDB" id="A0A292Q020"/>
<dbReference type="GO" id="GO:0048039">
    <property type="term" value="F:ubiquinone binding"/>
    <property type="evidence" value="ECO:0007669"/>
    <property type="project" value="InterPro"/>
</dbReference>
<dbReference type="Gene3D" id="3.30.530.20">
    <property type="match status" value="1"/>
</dbReference>
<dbReference type="GO" id="GO:0045333">
    <property type="term" value="P:cellular respiration"/>
    <property type="evidence" value="ECO:0007669"/>
    <property type="project" value="InterPro"/>
</dbReference>
<dbReference type="PANTHER" id="PTHR12901">
    <property type="entry name" value="SPERM PROTEIN HOMOLOG"/>
    <property type="match status" value="1"/>
</dbReference>
<accession>A0A292Q020</accession>
<reference evidence="5" key="1">
    <citation type="submission" date="2015-10" db="EMBL/GenBank/DDBJ databases">
        <authorList>
            <person name="Regsiter A."/>
            <person name="william w."/>
        </authorList>
    </citation>
    <scope>NUCLEOTIDE SEQUENCE</scope>
    <source>
        <strain evidence="5">Montdore</strain>
    </source>
</reference>
<comment type="function">
    <text evidence="3">Required for the function of coenzyme Q in the respiratory chain. May serve as a chaperone or may be involved in the transport of Q6 from its site of synthesis to the catalytic sites of the respiratory complexes.</text>
</comment>
<organism evidence="5 6">
    <name type="scientific">Tuber aestivum</name>
    <name type="common">summer truffle</name>
    <dbReference type="NCBI Taxonomy" id="59557"/>
    <lineage>
        <taxon>Eukaryota</taxon>
        <taxon>Fungi</taxon>
        <taxon>Dikarya</taxon>
        <taxon>Ascomycota</taxon>
        <taxon>Pezizomycotina</taxon>
        <taxon>Pezizomycetes</taxon>
        <taxon>Pezizales</taxon>
        <taxon>Tuberaceae</taxon>
        <taxon>Tuber</taxon>
    </lineage>
</organism>
<dbReference type="Pfam" id="PF03364">
    <property type="entry name" value="Polyketide_cyc"/>
    <property type="match status" value="1"/>
</dbReference>
<feature type="domain" description="Coenzyme Q-binding protein COQ10 START" evidence="4">
    <location>
        <begin position="45"/>
        <end position="174"/>
    </location>
</feature>
<evidence type="ECO:0000256" key="2">
    <source>
        <dbReference type="ARBA" id="ARBA00011814"/>
    </source>
</evidence>
<name>A0A292Q020_9PEZI</name>
<comment type="similarity">
    <text evidence="1">Belongs to the COQ10 family.</text>
</comment>
<evidence type="ECO:0000259" key="4">
    <source>
        <dbReference type="Pfam" id="PF03364"/>
    </source>
</evidence>
<dbReference type="EMBL" id="LN890978">
    <property type="protein sequence ID" value="CUS13166.1"/>
    <property type="molecule type" value="Genomic_DNA"/>
</dbReference>
<dbReference type="SUPFAM" id="SSF55961">
    <property type="entry name" value="Bet v1-like"/>
    <property type="match status" value="1"/>
</dbReference>
<dbReference type="InterPro" id="IPR005031">
    <property type="entry name" value="COQ10_START"/>
</dbReference>
<evidence type="ECO:0000313" key="6">
    <source>
        <dbReference type="Proteomes" id="UP001412239"/>
    </source>
</evidence>
<proteinExistence type="inferred from homology"/>
<dbReference type="CDD" id="cd07813">
    <property type="entry name" value="COQ10p_like"/>
    <property type="match status" value="1"/>
</dbReference>
<evidence type="ECO:0000256" key="3">
    <source>
        <dbReference type="ARBA" id="ARBA00024947"/>
    </source>
</evidence>
<dbReference type="GO" id="GO:0005739">
    <property type="term" value="C:mitochondrion"/>
    <property type="evidence" value="ECO:0007669"/>
    <property type="project" value="TreeGrafter"/>
</dbReference>
<dbReference type="InterPro" id="IPR044996">
    <property type="entry name" value="COQ10-like"/>
</dbReference>
<sequence>MPPRLAIARPKIHHPITKKPSIHHRRFFPLPNAASPQRFTTSRSLPYPPRSLFSLVADINAYHKFLPYCLGSRVTQTCPRTHLPTEAELRVAWGSFDETFTSVVTCSAEAGTVEANGDRNEIFEKLITRWVVKDGEAGSKVSLFLEFGFRNPVYAIVSAAVAPKVASVMIEAFEKRAGELLGRKGEGEVPEVQMPEEERDAR</sequence>
<dbReference type="Proteomes" id="UP001412239">
    <property type="component" value="Unassembled WGS sequence"/>
</dbReference>
<keyword evidence="6" id="KW-1185">Reference proteome</keyword>
<evidence type="ECO:0000313" key="5">
    <source>
        <dbReference type="EMBL" id="CUS13166.1"/>
    </source>
</evidence>
<protein>
    <recommendedName>
        <fullName evidence="4">Coenzyme Q-binding protein COQ10 START domain-containing protein</fullName>
    </recommendedName>
</protein>
<dbReference type="InterPro" id="IPR023393">
    <property type="entry name" value="START-like_dom_sf"/>
</dbReference>
<comment type="subunit">
    <text evidence="2">Interacts with coenzyme Q.</text>
</comment>
<evidence type="ECO:0000256" key="1">
    <source>
        <dbReference type="ARBA" id="ARBA00006885"/>
    </source>
</evidence>